<evidence type="ECO:0000256" key="3">
    <source>
        <dbReference type="ARBA" id="ARBA00012485"/>
    </source>
</evidence>
<dbReference type="PANTHER" id="PTHR45670">
    <property type="entry name" value="E3 UBIQUITIN-PROTEIN LIGASE TRIP12"/>
    <property type="match status" value="1"/>
</dbReference>
<evidence type="ECO:0000256" key="6">
    <source>
        <dbReference type="PROSITE-ProRule" id="PRU00104"/>
    </source>
</evidence>
<dbReference type="InterPro" id="IPR035983">
    <property type="entry name" value="Hect_E3_ubiquitin_ligase"/>
</dbReference>
<proteinExistence type="inferred from homology"/>
<accession>A0ABX6ETV1</accession>
<protein>
    <recommendedName>
        <fullName evidence="3">HECT-type E3 ubiquitin transferase</fullName>
        <ecNumber evidence="3">2.3.2.26</ecNumber>
    </recommendedName>
</protein>
<evidence type="ECO:0000256" key="5">
    <source>
        <dbReference type="ARBA" id="ARBA00022786"/>
    </source>
</evidence>
<evidence type="ECO:0000313" key="10">
    <source>
        <dbReference type="Proteomes" id="UP000422736"/>
    </source>
</evidence>
<dbReference type="Gene3D" id="1.25.10.10">
    <property type="entry name" value="Leucine-rich Repeat Variant"/>
    <property type="match status" value="1"/>
</dbReference>
<feature type="region of interest" description="Disordered" evidence="7">
    <location>
        <begin position="1"/>
        <end position="84"/>
    </location>
</feature>
<dbReference type="Gene3D" id="3.30.2410.10">
    <property type="entry name" value="Hect, E3 ligase catalytic domain"/>
    <property type="match status" value="1"/>
</dbReference>
<keyword evidence="10" id="KW-1185">Reference proteome</keyword>
<evidence type="ECO:0000256" key="2">
    <source>
        <dbReference type="ARBA" id="ARBA00006331"/>
    </source>
</evidence>
<evidence type="ECO:0000256" key="1">
    <source>
        <dbReference type="ARBA" id="ARBA00000885"/>
    </source>
</evidence>
<comment type="similarity">
    <text evidence="2">Belongs to the UPL family. K-HECT subfamily.</text>
</comment>
<feature type="active site" description="Glycyl thioester intermediate" evidence="6">
    <location>
        <position position="1444"/>
    </location>
</feature>
<organism evidence="9 10">
    <name type="scientific">Kluyveromyces marxianus</name>
    <name type="common">Yeast</name>
    <name type="synonym">Candida kefyr</name>
    <dbReference type="NCBI Taxonomy" id="4911"/>
    <lineage>
        <taxon>Eukaryota</taxon>
        <taxon>Fungi</taxon>
        <taxon>Dikarya</taxon>
        <taxon>Ascomycota</taxon>
        <taxon>Saccharomycotina</taxon>
        <taxon>Saccharomycetes</taxon>
        <taxon>Saccharomycetales</taxon>
        <taxon>Saccharomycetaceae</taxon>
        <taxon>Kluyveromyces</taxon>
    </lineage>
</organism>
<dbReference type="InterPro" id="IPR057948">
    <property type="entry name" value="TPR_TRIP12_N"/>
</dbReference>
<feature type="compositionally biased region" description="Acidic residues" evidence="7">
    <location>
        <begin position="634"/>
        <end position="643"/>
    </location>
</feature>
<dbReference type="EMBL" id="CP015056">
    <property type="protein sequence ID" value="QGN15076.1"/>
    <property type="molecule type" value="Genomic_DNA"/>
</dbReference>
<sequence>MSYYDGDGDYIIYEDDNDGNSDRSDEGESGEYSYPEDEDDLGFVHHADEDDDEEEEEEEIGDDEEEAEEEELDGDGDIRGVRNGRRGDRISFLQDIVSRLAEQRSGDEADSEERAFGRSLPSLLQELGRSEGFFSSGMSSTSSSREGTRYYKLIENVLQAEDDPYIAMESLRELAEQLLMINPLIAERVIPSGKLMDALIHVMSSPLLQGELELQLIACRCLYNCYEMNPEMIEVSVDRDIIEVLKGKLAEISYIDLAEQVLETLEFISRVHGLEILRSGSLVCCLQYLDFFTVHAQKKALSIIANSCARAKESDYEMVSEIFPSLKTIFLNNTNPVILKPVLITLYSISGSLNKKSLSTLFDIELVKRFLSLLCSDGELEGESALKTLTILSLLVSTNAELSKQILLDCELLNVIQSIFQPFKKKATSGFGETLIYVPQELLLCVTTFILLLLPTEDSQVLTADETKVFTFDDKKTAFVNLITQLIPCLVEIYSNTVDTKIRYTVLAALARIFTCIPRNSDVDTSSVISLISSGLINGSHASAQELKSETGAILVALLSLASIMMSTNPEVYLTKLVKEGIPDALAAFKSHYDTEVVKKHSAAGASGDDNDEEQEEEEGTNLDATPIFGSESDGAEDDDNDEKDTFRMEYDEMNIPEFVKPRKIRINIYDHLTPYYLMKHISMFSTSLVEIFSSNVDEIATELSDINAIVAKMKGLNVTADSEQFWTEFWAELKSTLFNDNYSISGFELISTGLVDAMASIFERDETKQSLSRKTFLKVFEDRLADFVKLLQNALSRTESFAILDAGTGNNEPPSSSLVKQMKIRIVLDSSADAIDEEVEEEEEEGTKTLGNMIPENLRDVVIAVHCVASLKTLDDFLKHKIIQSEFLSTIIPTMSRLSSQINPVSMAKELEKIDFEFSLNGKPLDQSSTIYSAVFKEAMREGQPTSSIWTNVPTFKFRKIAKKTETHKLKSLYPDSAFESADLKPVKSILTVLKCSLHKSVPASAYVNSKISAKLSRQLEEPLIVACGVLPNWVLDITRNYGFLFPFDTRITFLQNTSYGYGRLIQYWREKLLDSNSSSGNSSNSADNPLNQLGRLTRHKLRVSRETLFLSGIKILEKYGSSPNVLEIEYKDEEGTGLGPTLEFYSLMSKEFARKSLNMWRIDSTEAYDLEEKYVTNTLFPGPLVGAEEEENGKVLKLFENLGTFVARSMQDNRILDFRFNEVFFELMHKQCRGEQLDLQDFETCINMIQLVDPQLGKSLRFLYENRKDPSIESLDLYFMLPGYNVELLEGGSKILVSSENVEEYLIRIFDQILAKGIQRQLNAFVTGFSKSFPYSSLLILTPEELSGLFGAVEEDWSAETLFSCIHADHGYSMDSPTITNLIHTLATFSPQERRLFLQFITGSPKLPLGGFKNLKPKFTVVLKHPDDNTSPDECLPSVMTCANYLKLPKYSDKTMLRNRLVQAMTEGSGAFLLS</sequence>
<dbReference type="InterPro" id="IPR016024">
    <property type="entry name" value="ARM-type_fold"/>
</dbReference>
<feature type="compositionally biased region" description="Acidic residues" evidence="7">
    <location>
        <begin position="27"/>
        <end position="41"/>
    </location>
</feature>
<dbReference type="InterPro" id="IPR000569">
    <property type="entry name" value="HECT_dom"/>
</dbReference>
<reference evidence="9 10" key="1">
    <citation type="submission" date="2016-03" db="EMBL/GenBank/DDBJ databases">
        <title>How can Kluyveromyces marxianus grow so fast - potential evolutionary course in Saccharomyces Complex revealed by comparative genomics.</title>
        <authorList>
            <person name="Mo W."/>
            <person name="Lu W."/>
            <person name="Yang X."/>
            <person name="Qi J."/>
            <person name="Lv H."/>
        </authorList>
    </citation>
    <scope>NUCLEOTIDE SEQUENCE [LARGE SCALE GENOMIC DNA]</scope>
    <source>
        <strain evidence="9 10">FIM1</strain>
    </source>
</reference>
<dbReference type="CDD" id="cd00078">
    <property type="entry name" value="HECTc"/>
    <property type="match status" value="1"/>
</dbReference>
<dbReference type="SUPFAM" id="SSF48371">
    <property type="entry name" value="ARM repeat"/>
    <property type="match status" value="1"/>
</dbReference>
<evidence type="ECO:0000259" key="8">
    <source>
        <dbReference type="PROSITE" id="PS50237"/>
    </source>
</evidence>
<keyword evidence="4" id="KW-0808">Transferase</keyword>
<dbReference type="PROSITE" id="PS50237">
    <property type="entry name" value="HECT"/>
    <property type="match status" value="1"/>
</dbReference>
<dbReference type="SUPFAM" id="SSF56204">
    <property type="entry name" value="Hect, E3 ligase catalytic domain"/>
    <property type="match status" value="1"/>
</dbReference>
<name>A0ABX6ETV1_KLUMA</name>
<feature type="region of interest" description="Disordered" evidence="7">
    <location>
        <begin position="600"/>
        <end position="643"/>
    </location>
</feature>
<comment type="catalytic activity">
    <reaction evidence="1">
        <text>S-ubiquitinyl-[E2 ubiquitin-conjugating enzyme]-L-cysteine + [acceptor protein]-L-lysine = [E2 ubiquitin-conjugating enzyme]-L-cysteine + N(6)-ubiquitinyl-[acceptor protein]-L-lysine.</text>
        <dbReference type="EC" id="2.3.2.26"/>
    </reaction>
</comment>
<dbReference type="Proteomes" id="UP000422736">
    <property type="component" value="Chromosome 3"/>
</dbReference>
<feature type="domain" description="HECT" evidence="8">
    <location>
        <begin position="1118"/>
        <end position="1477"/>
    </location>
</feature>
<dbReference type="InterPro" id="IPR045322">
    <property type="entry name" value="HECTD1/TRIP12-like"/>
</dbReference>
<evidence type="ECO:0000256" key="4">
    <source>
        <dbReference type="ARBA" id="ARBA00022679"/>
    </source>
</evidence>
<evidence type="ECO:0000256" key="7">
    <source>
        <dbReference type="SAM" id="MobiDB-lite"/>
    </source>
</evidence>
<dbReference type="Gene3D" id="3.90.1750.10">
    <property type="entry name" value="Hect, E3 ligase catalytic domains"/>
    <property type="match status" value="1"/>
</dbReference>
<dbReference type="Pfam" id="PF00632">
    <property type="entry name" value="HECT"/>
    <property type="match status" value="1"/>
</dbReference>
<keyword evidence="5 6" id="KW-0833">Ubl conjugation pathway</keyword>
<evidence type="ECO:0000313" key="9">
    <source>
        <dbReference type="EMBL" id="QGN15076.1"/>
    </source>
</evidence>
<dbReference type="SMART" id="SM00119">
    <property type="entry name" value="HECTc"/>
    <property type="match status" value="1"/>
</dbReference>
<feature type="compositionally biased region" description="Acidic residues" evidence="7">
    <location>
        <begin position="609"/>
        <end position="621"/>
    </location>
</feature>
<dbReference type="Pfam" id="PF25579">
    <property type="entry name" value="TPR_TRIP12_N"/>
    <property type="match status" value="1"/>
</dbReference>
<feature type="compositionally biased region" description="Acidic residues" evidence="7">
    <location>
        <begin position="49"/>
        <end position="75"/>
    </location>
</feature>
<gene>
    <name evidence="9" type="primary">UFD4</name>
    <name evidence="9" type="ORF">FIM1_1761</name>
</gene>
<dbReference type="EC" id="2.3.2.26" evidence="3"/>
<dbReference type="PANTHER" id="PTHR45670:SF1">
    <property type="entry name" value="E3 UBIQUITIN-PROTEIN LIGASE HECTD1"/>
    <property type="match status" value="1"/>
</dbReference>
<dbReference type="Gene3D" id="3.30.2160.10">
    <property type="entry name" value="Hect, E3 ligase catalytic domain"/>
    <property type="match status" value="1"/>
</dbReference>
<dbReference type="InterPro" id="IPR011989">
    <property type="entry name" value="ARM-like"/>
</dbReference>
<feature type="compositionally biased region" description="Acidic residues" evidence="7">
    <location>
        <begin position="1"/>
        <end position="19"/>
    </location>
</feature>